<evidence type="ECO:0000256" key="2">
    <source>
        <dbReference type="SAM" id="MobiDB-lite"/>
    </source>
</evidence>
<feature type="domain" description="Glabrous enhancer-binding protein-like DBD" evidence="3">
    <location>
        <begin position="93"/>
        <end position="176"/>
    </location>
</feature>
<protein>
    <recommendedName>
        <fullName evidence="3">Glabrous enhancer-binding protein-like DBD domain-containing protein</fullName>
    </recommendedName>
</protein>
<dbReference type="GeneID" id="100831017"/>
<evidence type="ECO:0000313" key="6">
    <source>
        <dbReference type="Proteomes" id="UP000008810"/>
    </source>
</evidence>
<dbReference type="GO" id="GO:0006355">
    <property type="term" value="P:regulation of DNA-templated transcription"/>
    <property type="evidence" value="ECO:0007669"/>
    <property type="project" value="InterPro"/>
</dbReference>
<feature type="compositionally biased region" description="Acidic residues" evidence="2">
    <location>
        <begin position="60"/>
        <end position="69"/>
    </location>
</feature>
<sequence length="277" mass="30060">MAPASSDETGASSDETGASSDETTLSSDEITFSSDEIAASSEHDYDDDISLPSSPSASPEPDDDPSSLLDELDTATTAFRKKSPFQRCRTCPDADDLTVMKAVAAHHEQHGRVPSGRDLSAALRGSGIQASADQLAGRVPRLRRRYEGSVLRLARGTVPEKDADVEIYRLSKRVWGGCPRTRRKPRAAPVTHPERRGFEELQGMYPCLAAEVEAVMARRPGGATAGALKRAFGRIGDEKAAALEKKARNQRLAELKVNAQRAELRKKAVDMLLEFIE</sequence>
<feature type="region of interest" description="Disordered" evidence="2">
    <location>
        <begin position="1"/>
        <end position="69"/>
    </location>
</feature>
<reference evidence="4" key="2">
    <citation type="submission" date="2017-06" db="EMBL/GenBank/DDBJ databases">
        <title>WGS assembly of Brachypodium distachyon.</title>
        <authorList>
            <consortium name="The International Brachypodium Initiative"/>
            <person name="Lucas S."/>
            <person name="Harmon-Smith M."/>
            <person name="Lail K."/>
            <person name="Tice H."/>
            <person name="Grimwood J."/>
            <person name="Bruce D."/>
            <person name="Barry K."/>
            <person name="Shu S."/>
            <person name="Lindquist E."/>
            <person name="Wang M."/>
            <person name="Pitluck S."/>
            <person name="Vogel J.P."/>
            <person name="Garvin D.F."/>
            <person name="Mockler T.C."/>
            <person name="Schmutz J."/>
            <person name="Rokhsar D."/>
            <person name="Bevan M.W."/>
        </authorList>
    </citation>
    <scope>NUCLEOTIDE SEQUENCE</scope>
    <source>
        <strain evidence="4">Bd21</strain>
    </source>
</reference>
<dbReference type="eggNOG" id="ENOG502R6VD">
    <property type="taxonomic scope" value="Eukaryota"/>
</dbReference>
<gene>
    <name evidence="5" type="primary">LOC100831017</name>
    <name evidence="4" type="ORF">BRADI_2g02240v3</name>
</gene>
<keyword evidence="6" id="KW-1185">Reference proteome</keyword>
<evidence type="ECO:0000313" key="5">
    <source>
        <dbReference type="EnsemblPlants" id="KQK02553"/>
    </source>
</evidence>
<feature type="compositionally biased region" description="Polar residues" evidence="2">
    <location>
        <begin position="1"/>
        <end position="34"/>
    </location>
</feature>
<dbReference type="EMBL" id="CM000881">
    <property type="protein sequence ID" value="KQK02553.2"/>
    <property type="molecule type" value="Genomic_DNA"/>
</dbReference>
<dbReference type="PANTHER" id="PTHR31662:SF31">
    <property type="entry name" value="OS06G0498000 PROTEIN"/>
    <property type="match status" value="1"/>
</dbReference>
<dbReference type="GO" id="GO:0005634">
    <property type="term" value="C:nucleus"/>
    <property type="evidence" value="ECO:0000318"/>
    <property type="project" value="GO_Central"/>
</dbReference>
<comment type="similarity">
    <text evidence="1">Belongs to the GeBP family.</text>
</comment>
<feature type="compositionally biased region" description="Low complexity" evidence="2">
    <location>
        <begin position="50"/>
        <end position="59"/>
    </location>
</feature>
<dbReference type="OMA" id="LTELYPC"/>
<reference evidence="4 5" key="1">
    <citation type="journal article" date="2010" name="Nature">
        <title>Genome sequencing and analysis of the model grass Brachypodium distachyon.</title>
        <authorList>
            <consortium name="International Brachypodium Initiative"/>
        </authorList>
    </citation>
    <scope>NUCLEOTIDE SEQUENCE [LARGE SCALE GENOMIC DNA]</scope>
    <source>
        <strain evidence="4">Bd21</strain>
        <strain evidence="5">cv. Bd21</strain>
    </source>
</reference>
<dbReference type="AlphaFoldDB" id="I1HBQ2"/>
<dbReference type="Proteomes" id="UP000008810">
    <property type="component" value="Chromosome 2"/>
</dbReference>
<dbReference type="InterPro" id="IPR053932">
    <property type="entry name" value="GeBP-like_DBD"/>
</dbReference>
<dbReference type="PANTHER" id="PTHR31662">
    <property type="entry name" value="BNAANNG10740D PROTEIN-RELATED"/>
    <property type="match status" value="1"/>
</dbReference>
<dbReference type="HOGENOM" id="CLU_076462_0_0_1"/>
<dbReference type="ExpressionAtlas" id="I1HBQ2">
    <property type="expression patterns" value="baseline"/>
</dbReference>
<dbReference type="EnsemblPlants" id="KQK02553">
    <property type="protein sequence ID" value="KQK02553"/>
    <property type="gene ID" value="BRADI_2g02240v3"/>
</dbReference>
<dbReference type="STRING" id="15368.I1HBQ2"/>
<dbReference type="Gramene" id="KQK02553">
    <property type="protein sequence ID" value="KQK02553"/>
    <property type="gene ID" value="BRADI_2g02240v3"/>
</dbReference>
<dbReference type="InterPro" id="IPR007592">
    <property type="entry name" value="GEBP"/>
</dbReference>
<name>I1HBQ2_BRADI</name>
<dbReference type="OrthoDB" id="692631at2759"/>
<evidence type="ECO:0000313" key="4">
    <source>
        <dbReference type="EMBL" id="KQK02553.2"/>
    </source>
</evidence>
<accession>A0A0Q3JVQ0</accession>
<dbReference type="Pfam" id="PF04504">
    <property type="entry name" value="GeBP-like_DBD"/>
    <property type="match status" value="1"/>
</dbReference>
<proteinExistence type="inferred from homology"/>
<evidence type="ECO:0000256" key="1">
    <source>
        <dbReference type="ARBA" id="ARBA00010820"/>
    </source>
</evidence>
<organism evidence="4">
    <name type="scientific">Brachypodium distachyon</name>
    <name type="common">Purple false brome</name>
    <name type="synonym">Trachynia distachya</name>
    <dbReference type="NCBI Taxonomy" id="15368"/>
    <lineage>
        <taxon>Eukaryota</taxon>
        <taxon>Viridiplantae</taxon>
        <taxon>Streptophyta</taxon>
        <taxon>Embryophyta</taxon>
        <taxon>Tracheophyta</taxon>
        <taxon>Spermatophyta</taxon>
        <taxon>Magnoliopsida</taxon>
        <taxon>Liliopsida</taxon>
        <taxon>Poales</taxon>
        <taxon>Poaceae</taxon>
        <taxon>BOP clade</taxon>
        <taxon>Pooideae</taxon>
        <taxon>Stipodae</taxon>
        <taxon>Brachypodieae</taxon>
        <taxon>Brachypodium</taxon>
    </lineage>
</organism>
<accession>I1HBQ2</accession>
<dbReference type="KEGG" id="bdi:100831017"/>
<reference evidence="5" key="3">
    <citation type="submission" date="2018-08" db="UniProtKB">
        <authorList>
            <consortium name="EnsemblPlants"/>
        </authorList>
    </citation>
    <scope>IDENTIFICATION</scope>
    <source>
        <strain evidence="5">cv. Bd21</strain>
    </source>
</reference>
<dbReference type="RefSeq" id="XP_003565297.1">
    <property type="nucleotide sequence ID" value="XM_003565249.4"/>
</dbReference>
<evidence type="ECO:0000259" key="3">
    <source>
        <dbReference type="Pfam" id="PF04504"/>
    </source>
</evidence>